<proteinExistence type="inferred from homology"/>
<accession>A0A9P6E603</accession>
<dbReference type="PROSITE" id="PS00070">
    <property type="entry name" value="ALDEHYDE_DEHYDR_CYS"/>
    <property type="match status" value="1"/>
</dbReference>
<dbReference type="OrthoDB" id="440325at2759"/>
<dbReference type="Proteomes" id="UP000807306">
    <property type="component" value="Unassembled WGS sequence"/>
</dbReference>
<dbReference type="GO" id="GO:0006081">
    <property type="term" value="P:aldehyde metabolic process"/>
    <property type="evidence" value="ECO:0007669"/>
    <property type="project" value="InterPro"/>
</dbReference>
<dbReference type="SUPFAM" id="SSF53720">
    <property type="entry name" value="ALDH-like"/>
    <property type="match status" value="1"/>
</dbReference>
<dbReference type="PANTHER" id="PTHR43570">
    <property type="entry name" value="ALDEHYDE DEHYDROGENASE"/>
    <property type="match status" value="1"/>
</dbReference>
<name>A0A9P6E603_9AGAR</name>
<dbReference type="InterPro" id="IPR016161">
    <property type="entry name" value="Ald_DH/histidinol_DH"/>
</dbReference>
<evidence type="ECO:0000256" key="2">
    <source>
        <dbReference type="ARBA" id="ARBA00023002"/>
    </source>
</evidence>
<organism evidence="9 10">
    <name type="scientific">Crepidotus variabilis</name>
    <dbReference type="NCBI Taxonomy" id="179855"/>
    <lineage>
        <taxon>Eukaryota</taxon>
        <taxon>Fungi</taxon>
        <taxon>Dikarya</taxon>
        <taxon>Basidiomycota</taxon>
        <taxon>Agaricomycotina</taxon>
        <taxon>Agaricomycetes</taxon>
        <taxon>Agaricomycetidae</taxon>
        <taxon>Agaricales</taxon>
        <taxon>Agaricineae</taxon>
        <taxon>Crepidotaceae</taxon>
        <taxon>Crepidotus</taxon>
    </lineage>
</organism>
<dbReference type="InterPro" id="IPR016162">
    <property type="entry name" value="Ald_DH_N"/>
</dbReference>
<dbReference type="PROSITE" id="PS00687">
    <property type="entry name" value="ALDEHYDE_DEHYDR_GLU"/>
    <property type="match status" value="1"/>
</dbReference>
<sequence>MASYTPLDEIPKIHAELRETFRSGITKPIAWRRHQLHQLARLAQENADEIADCLYKDLGRPKQESIFADICTTIELSLLAASKLEEWTTHGEPPVQPWQQSWKPRVEKHPKGVGLIIAPWNFPVSTALQPVYGAIAAGCCAAIKPSELTPHSAAFLAKTIPKYLEPSAYKVILGAVPEITKALELKWDHIFYTGNGRVGRIVSAAAAKHLTPVTLELGGKSPVLVDSTADLDLTAKRVLWGKVVNAGQICVAPDYILAEKDVVPQLVNALKKHGQDFYPNGALTSDSFGKIVSDAHFKRLTELLQRTKGKVVFGGQSDEKTRGIEPTVVVVEEGDVLLEDEIFGPILPVLAVESVDAALHYLKDRDYPLVLYGFSNSDANKQKILDATTSGAVAFGDTIQHLSIHGAPFGGVGESGHGSQSLQYTFDAFSYMRPVVDIPFQDEQFFGARYPPYTEKSLEFFSALLKIPIPE</sequence>
<evidence type="ECO:0000313" key="9">
    <source>
        <dbReference type="EMBL" id="KAF9523238.1"/>
    </source>
</evidence>
<dbReference type="GO" id="GO:0004029">
    <property type="term" value="F:aldehyde dehydrogenase (NAD+) activity"/>
    <property type="evidence" value="ECO:0007669"/>
    <property type="project" value="TreeGrafter"/>
</dbReference>
<keyword evidence="10" id="KW-1185">Reference proteome</keyword>
<comment type="similarity">
    <text evidence="1 4 7">Belongs to the aldehyde dehydrogenase family.</text>
</comment>
<dbReference type="InterPro" id="IPR016163">
    <property type="entry name" value="Ald_DH_C"/>
</dbReference>
<protein>
    <recommendedName>
        <fullName evidence="4">Aldehyde dehydrogenase</fullName>
    </recommendedName>
</protein>
<dbReference type="GO" id="GO:0005737">
    <property type="term" value="C:cytoplasm"/>
    <property type="evidence" value="ECO:0007669"/>
    <property type="project" value="TreeGrafter"/>
</dbReference>
<evidence type="ECO:0000313" key="10">
    <source>
        <dbReference type="Proteomes" id="UP000807306"/>
    </source>
</evidence>
<dbReference type="EMBL" id="MU157922">
    <property type="protein sequence ID" value="KAF9523238.1"/>
    <property type="molecule type" value="Genomic_DNA"/>
</dbReference>
<dbReference type="CDD" id="cd07135">
    <property type="entry name" value="ALDH_F14-YMR110C"/>
    <property type="match status" value="1"/>
</dbReference>
<dbReference type="Gene3D" id="3.40.605.10">
    <property type="entry name" value="Aldehyde Dehydrogenase, Chain A, domain 1"/>
    <property type="match status" value="1"/>
</dbReference>
<evidence type="ECO:0000256" key="7">
    <source>
        <dbReference type="RuleBase" id="RU003345"/>
    </source>
</evidence>
<feature type="domain" description="Aldehyde dehydrogenase" evidence="8">
    <location>
        <begin position="18"/>
        <end position="433"/>
    </location>
</feature>
<evidence type="ECO:0000259" key="8">
    <source>
        <dbReference type="Pfam" id="PF00171"/>
    </source>
</evidence>
<dbReference type="PIRSF" id="PIRSF036492">
    <property type="entry name" value="ALDH"/>
    <property type="match status" value="1"/>
</dbReference>
<keyword evidence="2 4" id="KW-0560">Oxidoreductase</keyword>
<feature type="active site" evidence="5 6">
    <location>
        <position position="216"/>
    </location>
</feature>
<reference evidence="9" key="1">
    <citation type="submission" date="2020-11" db="EMBL/GenBank/DDBJ databases">
        <authorList>
            <consortium name="DOE Joint Genome Institute"/>
            <person name="Ahrendt S."/>
            <person name="Riley R."/>
            <person name="Andreopoulos W."/>
            <person name="Labutti K."/>
            <person name="Pangilinan J."/>
            <person name="Ruiz-Duenas F.J."/>
            <person name="Barrasa J.M."/>
            <person name="Sanchez-Garcia M."/>
            <person name="Camarero S."/>
            <person name="Miyauchi S."/>
            <person name="Serrano A."/>
            <person name="Linde D."/>
            <person name="Babiker R."/>
            <person name="Drula E."/>
            <person name="Ayuso-Fernandez I."/>
            <person name="Pacheco R."/>
            <person name="Padilla G."/>
            <person name="Ferreira P."/>
            <person name="Barriuso J."/>
            <person name="Kellner H."/>
            <person name="Castanera R."/>
            <person name="Alfaro M."/>
            <person name="Ramirez L."/>
            <person name="Pisabarro A.G."/>
            <person name="Kuo A."/>
            <person name="Tritt A."/>
            <person name="Lipzen A."/>
            <person name="He G."/>
            <person name="Yan M."/>
            <person name="Ng V."/>
            <person name="Cullen D."/>
            <person name="Martin F."/>
            <person name="Rosso M.-N."/>
            <person name="Henrissat B."/>
            <person name="Hibbett D."/>
            <person name="Martinez A.T."/>
            <person name="Grigoriev I.V."/>
        </authorList>
    </citation>
    <scope>NUCLEOTIDE SEQUENCE</scope>
    <source>
        <strain evidence="9">CBS 506.95</strain>
    </source>
</reference>
<dbReference type="Gene3D" id="3.40.309.10">
    <property type="entry name" value="Aldehyde Dehydrogenase, Chain A, domain 2"/>
    <property type="match status" value="1"/>
</dbReference>
<dbReference type="InterPro" id="IPR029510">
    <property type="entry name" value="Ald_DH_CS_GLU"/>
</dbReference>
<dbReference type="FunFam" id="3.40.309.10:FF:000003">
    <property type="entry name" value="Aldehyde dehydrogenase"/>
    <property type="match status" value="1"/>
</dbReference>
<dbReference type="InterPro" id="IPR015590">
    <property type="entry name" value="Aldehyde_DH_dom"/>
</dbReference>
<dbReference type="PANTHER" id="PTHR43570:SF16">
    <property type="entry name" value="ALDEHYDE DEHYDROGENASE TYPE III, ISOFORM Q"/>
    <property type="match status" value="1"/>
</dbReference>
<evidence type="ECO:0000256" key="3">
    <source>
        <dbReference type="ARBA" id="ARBA00023027"/>
    </source>
</evidence>
<dbReference type="InterPro" id="IPR016160">
    <property type="entry name" value="Ald_DH_CS_CYS"/>
</dbReference>
<feature type="active site" evidence="5">
    <location>
        <position position="250"/>
    </location>
</feature>
<gene>
    <name evidence="9" type="ORF">CPB83DRAFT_910824</name>
</gene>
<keyword evidence="3" id="KW-0520">NAD</keyword>
<evidence type="ECO:0000256" key="6">
    <source>
        <dbReference type="PROSITE-ProRule" id="PRU10007"/>
    </source>
</evidence>
<evidence type="ECO:0000256" key="1">
    <source>
        <dbReference type="ARBA" id="ARBA00009986"/>
    </source>
</evidence>
<dbReference type="AlphaFoldDB" id="A0A9P6E603"/>
<comment type="caution">
    <text evidence="9">The sequence shown here is derived from an EMBL/GenBank/DDBJ whole genome shotgun (WGS) entry which is preliminary data.</text>
</comment>
<evidence type="ECO:0000256" key="4">
    <source>
        <dbReference type="PIRNR" id="PIRNR036492"/>
    </source>
</evidence>
<dbReference type="FunFam" id="3.40.605.10:FF:000004">
    <property type="entry name" value="Aldehyde dehydrogenase"/>
    <property type="match status" value="1"/>
</dbReference>
<dbReference type="InterPro" id="IPR012394">
    <property type="entry name" value="Aldehyde_DH_NAD(P)"/>
</dbReference>
<dbReference type="Pfam" id="PF00171">
    <property type="entry name" value="Aldedh"/>
    <property type="match status" value="1"/>
</dbReference>
<evidence type="ECO:0000256" key="5">
    <source>
        <dbReference type="PIRSR" id="PIRSR036492-1"/>
    </source>
</evidence>